<dbReference type="PANTHER" id="PTHR45436:SF5">
    <property type="entry name" value="SENSOR HISTIDINE KINASE TRCS"/>
    <property type="match status" value="1"/>
</dbReference>
<evidence type="ECO:0000256" key="3">
    <source>
        <dbReference type="ARBA" id="ARBA00012438"/>
    </source>
</evidence>
<feature type="transmembrane region" description="Helical" evidence="10">
    <location>
        <begin position="177"/>
        <end position="202"/>
    </location>
</feature>
<dbReference type="InterPro" id="IPR036890">
    <property type="entry name" value="HATPase_C_sf"/>
</dbReference>
<feature type="domain" description="HAMP" evidence="12">
    <location>
        <begin position="198"/>
        <end position="249"/>
    </location>
</feature>
<keyword evidence="4" id="KW-0597">Phosphoprotein</keyword>
<evidence type="ECO:0000256" key="9">
    <source>
        <dbReference type="ARBA" id="ARBA00023012"/>
    </source>
</evidence>
<dbReference type="EMBL" id="JAXOJX010000011">
    <property type="protein sequence ID" value="MDZ5456796.1"/>
    <property type="molecule type" value="Genomic_DNA"/>
</dbReference>
<evidence type="ECO:0000256" key="10">
    <source>
        <dbReference type="SAM" id="Phobius"/>
    </source>
</evidence>
<evidence type="ECO:0000256" key="8">
    <source>
        <dbReference type="ARBA" id="ARBA00022989"/>
    </source>
</evidence>
<evidence type="ECO:0000256" key="5">
    <source>
        <dbReference type="ARBA" id="ARBA00022679"/>
    </source>
</evidence>
<dbReference type="PROSITE" id="PS50109">
    <property type="entry name" value="HIS_KIN"/>
    <property type="match status" value="1"/>
</dbReference>
<dbReference type="Gene3D" id="1.10.287.130">
    <property type="match status" value="1"/>
</dbReference>
<feature type="domain" description="Histidine kinase" evidence="11">
    <location>
        <begin position="257"/>
        <end position="468"/>
    </location>
</feature>
<dbReference type="PROSITE" id="PS50885">
    <property type="entry name" value="HAMP"/>
    <property type="match status" value="1"/>
</dbReference>
<evidence type="ECO:0000313" key="13">
    <source>
        <dbReference type="EMBL" id="MDZ5456796.1"/>
    </source>
</evidence>
<accession>A0ABU5ICF7</accession>
<keyword evidence="5" id="KW-0808">Transferase</keyword>
<dbReference type="InterPro" id="IPR003660">
    <property type="entry name" value="HAMP_dom"/>
</dbReference>
<keyword evidence="6 10" id="KW-0812">Transmembrane</keyword>
<name>A0ABU5ICF7_9BURK</name>
<comment type="catalytic activity">
    <reaction evidence="1">
        <text>ATP + protein L-histidine = ADP + protein N-phospho-L-histidine.</text>
        <dbReference type="EC" id="2.7.13.3"/>
    </reaction>
</comment>
<evidence type="ECO:0000256" key="4">
    <source>
        <dbReference type="ARBA" id="ARBA00022553"/>
    </source>
</evidence>
<keyword evidence="14" id="KW-1185">Reference proteome</keyword>
<keyword evidence="13" id="KW-0547">Nucleotide-binding</keyword>
<protein>
    <recommendedName>
        <fullName evidence="3">histidine kinase</fullName>
        <ecNumber evidence="3">2.7.13.3</ecNumber>
    </recommendedName>
</protein>
<keyword evidence="10" id="KW-0472">Membrane</keyword>
<dbReference type="EC" id="2.7.13.3" evidence="3"/>
<gene>
    <name evidence="13" type="ORF">SM757_09450</name>
</gene>
<dbReference type="GO" id="GO:0005524">
    <property type="term" value="F:ATP binding"/>
    <property type="evidence" value="ECO:0007669"/>
    <property type="project" value="UniProtKB-KW"/>
</dbReference>
<organism evidence="13 14">
    <name type="scientific">Azohydromonas lata</name>
    <dbReference type="NCBI Taxonomy" id="45677"/>
    <lineage>
        <taxon>Bacteria</taxon>
        <taxon>Pseudomonadati</taxon>
        <taxon>Pseudomonadota</taxon>
        <taxon>Betaproteobacteria</taxon>
        <taxon>Burkholderiales</taxon>
        <taxon>Sphaerotilaceae</taxon>
        <taxon>Azohydromonas</taxon>
    </lineage>
</organism>
<dbReference type="SMART" id="SM00387">
    <property type="entry name" value="HATPase_c"/>
    <property type="match status" value="1"/>
</dbReference>
<evidence type="ECO:0000259" key="12">
    <source>
        <dbReference type="PROSITE" id="PS50885"/>
    </source>
</evidence>
<evidence type="ECO:0000259" key="11">
    <source>
        <dbReference type="PROSITE" id="PS50109"/>
    </source>
</evidence>
<dbReference type="InterPro" id="IPR005467">
    <property type="entry name" value="His_kinase_dom"/>
</dbReference>
<dbReference type="Pfam" id="PF02518">
    <property type="entry name" value="HATPase_c"/>
    <property type="match status" value="1"/>
</dbReference>
<reference evidence="13 14" key="1">
    <citation type="submission" date="2023-11" db="EMBL/GenBank/DDBJ databases">
        <title>Draft genome of Azohydromonas lata strain H1 (DSM1123), a polyhydroxyalkanoate producer.</title>
        <authorList>
            <person name="Traversa D."/>
            <person name="D'Addabbo P."/>
            <person name="Pazzani C."/>
            <person name="Manzari C."/>
            <person name="Chiara M."/>
            <person name="Scrascia M."/>
        </authorList>
    </citation>
    <scope>NUCLEOTIDE SEQUENCE [LARGE SCALE GENOMIC DNA]</scope>
    <source>
        <strain evidence="13 14">H1</strain>
    </source>
</reference>
<dbReference type="Proteomes" id="UP001293718">
    <property type="component" value="Unassembled WGS sequence"/>
</dbReference>
<dbReference type="SUPFAM" id="SSF55874">
    <property type="entry name" value="ATPase domain of HSP90 chaperone/DNA topoisomerase II/histidine kinase"/>
    <property type="match status" value="1"/>
</dbReference>
<evidence type="ECO:0000256" key="1">
    <source>
        <dbReference type="ARBA" id="ARBA00000085"/>
    </source>
</evidence>
<evidence type="ECO:0000256" key="7">
    <source>
        <dbReference type="ARBA" id="ARBA00022777"/>
    </source>
</evidence>
<keyword evidence="13" id="KW-0067">ATP-binding</keyword>
<keyword evidence="7" id="KW-0418">Kinase</keyword>
<dbReference type="PANTHER" id="PTHR45436">
    <property type="entry name" value="SENSOR HISTIDINE KINASE YKOH"/>
    <property type="match status" value="1"/>
</dbReference>
<comment type="subcellular location">
    <subcellularLocation>
        <location evidence="2">Membrane</location>
    </subcellularLocation>
</comment>
<evidence type="ECO:0000256" key="2">
    <source>
        <dbReference type="ARBA" id="ARBA00004370"/>
    </source>
</evidence>
<dbReference type="InterPro" id="IPR003594">
    <property type="entry name" value="HATPase_dom"/>
</dbReference>
<comment type="caution">
    <text evidence="13">The sequence shown here is derived from an EMBL/GenBank/DDBJ whole genome shotgun (WGS) entry which is preliminary data.</text>
</comment>
<keyword evidence="8 10" id="KW-1133">Transmembrane helix</keyword>
<dbReference type="InterPro" id="IPR050428">
    <property type="entry name" value="TCS_sensor_his_kinase"/>
</dbReference>
<evidence type="ECO:0000256" key="6">
    <source>
        <dbReference type="ARBA" id="ARBA00022692"/>
    </source>
</evidence>
<evidence type="ECO:0000313" key="14">
    <source>
        <dbReference type="Proteomes" id="UP001293718"/>
    </source>
</evidence>
<sequence>MRRSAWLRSLRWRLLAATFVAVAVAVVMAGWVLSGLFSEHVTRQFTVALTAELDQVTARFELDAQGRPSLDPAVLSDPRWTRPYSGLYWQVDQIGGAAPRRGVLRSRSLWDAELQAPADQLADGGVHVHEVAGPGGATLLLVERTVRIAAGGTGAWRLLVAADRHETSQAIERFNGMLALSLTALLGLLLLAATAQVAVGLAPLKALQQALAAVREGREQRLHGRFPLEVQPLVDDFNSVLERNAEVVARARTQAGNLAHAIKTPLAAMAQAAGSARQHPDELVALPRLVAEQVEVARRHVHWHLARSRAAAAQGVPGMRAEVAPIVAGLVRVMSRVHGERGLRLETEAVPPGLAFAGETQDLQEMLGNLLDNACKWARSTVRMSATAAQAAGAPRLRVVIEDDGPGIAENQQAQALVRGSRLDETTPGSGLGLAIVHELCGLYGGELSLSRGELGGLKAALLLPMAASMEVQ</sequence>
<proteinExistence type="predicted"/>
<dbReference type="RefSeq" id="WP_322465226.1">
    <property type="nucleotide sequence ID" value="NZ_JAXOJX010000011.1"/>
</dbReference>
<dbReference type="Gene3D" id="3.30.565.10">
    <property type="entry name" value="Histidine kinase-like ATPase, C-terminal domain"/>
    <property type="match status" value="1"/>
</dbReference>
<keyword evidence="9" id="KW-0902">Two-component regulatory system</keyword>